<evidence type="ECO:0000256" key="2">
    <source>
        <dbReference type="ARBA" id="ARBA00022679"/>
    </source>
</evidence>
<evidence type="ECO:0000256" key="1">
    <source>
        <dbReference type="ARBA" id="ARBA00022603"/>
    </source>
</evidence>
<dbReference type="Pfam" id="PF04072">
    <property type="entry name" value="LCM"/>
    <property type="match status" value="1"/>
</dbReference>
<evidence type="ECO:0008006" key="5">
    <source>
        <dbReference type="Google" id="ProtNLM"/>
    </source>
</evidence>
<evidence type="ECO:0000313" key="4">
    <source>
        <dbReference type="Proteomes" id="UP000236161"/>
    </source>
</evidence>
<organism evidence="3 4">
    <name type="scientific">Apostasia shenzhenica</name>
    <dbReference type="NCBI Taxonomy" id="1088818"/>
    <lineage>
        <taxon>Eukaryota</taxon>
        <taxon>Viridiplantae</taxon>
        <taxon>Streptophyta</taxon>
        <taxon>Embryophyta</taxon>
        <taxon>Tracheophyta</taxon>
        <taxon>Spermatophyta</taxon>
        <taxon>Magnoliopsida</taxon>
        <taxon>Liliopsida</taxon>
        <taxon>Asparagales</taxon>
        <taxon>Orchidaceae</taxon>
        <taxon>Apostasioideae</taxon>
        <taxon>Apostasia</taxon>
    </lineage>
</organism>
<protein>
    <recommendedName>
        <fullName evidence="5">S-adenosyl-L-methionine-dependent methyltransferase</fullName>
    </recommendedName>
</protein>
<dbReference type="EMBL" id="KZ452001">
    <property type="protein sequence ID" value="PKA52727.1"/>
    <property type="molecule type" value="Genomic_DNA"/>
</dbReference>
<dbReference type="STRING" id="1088818.A0A2I0AB00"/>
<dbReference type="PANTHER" id="PTHR43619">
    <property type="entry name" value="S-ADENOSYL-L-METHIONINE-DEPENDENT METHYLTRANSFERASE YKTD-RELATED"/>
    <property type="match status" value="1"/>
</dbReference>
<dbReference type="InterPro" id="IPR007213">
    <property type="entry name" value="Ppm1/Ppm2/Tcmp"/>
</dbReference>
<evidence type="ECO:0000313" key="3">
    <source>
        <dbReference type="EMBL" id="PKA52727.1"/>
    </source>
</evidence>
<dbReference type="PANTHER" id="PTHR43619:SF2">
    <property type="entry name" value="S-ADENOSYL-L-METHIONINE-DEPENDENT METHYLTRANSFERASES SUPERFAMILY PROTEIN"/>
    <property type="match status" value="1"/>
</dbReference>
<proteinExistence type="predicted"/>
<dbReference type="OrthoDB" id="203237at2759"/>
<accession>A0A2I0AB00</accession>
<gene>
    <name evidence="3" type="ORF">AXF42_Ash001708</name>
</gene>
<dbReference type="Proteomes" id="UP000236161">
    <property type="component" value="Unassembled WGS sequence"/>
</dbReference>
<keyword evidence="4" id="KW-1185">Reference proteome</keyword>
<dbReference type="GO" id="GO:0032259">
    <property type="term" value="P:methylation"/>
    <property type="evidence" value="ECO:0007669"/>
    <property type="project" value="UniProtKB-KW"/>
</dbReference>
<name>A0A2I0AB00_9ASPA</name>
<dbReference type="Gene3D" id="3.40.50.150">
    <property type="entry name" value="Vaccinia Virus protein VP39"/>
    <property type="match status" value="1"/>
</dbReference>
<dbReference type="InterPro" id="IPR029063">
    <property type="entry name" value="SAM-dependent_MTases_sf"/>
</dbReference>
<reference evidence="3 4" key="1">
    <citation type="journal article" date="2017" name="Nature">
        <title>The Apostasia genome and the evolution of orchids.</title>
        <authorList>
            <person name="Zhang G.Q."/>
            <person name="Liu K.W."/>
            <person name="Li Z."/>
            <person name="Lohaus R."/>
            <person name="Hsiao Y.Y."/>
            <person name="Niu S.C."/>
            <person name="Wang J.Y."/>
            <person name="Lin Y.C."/>
            <person name="Xu Q."/>
            <person name="Chen L.J."/>
            <person name="Yoshida K."/>
            <person name="Fujiwara S."/>
            <person name="Wang Z.W."/>
            <person name="Zhang Y.Q."/>
            <person name="Mitsuda N."/>
            <person name="Wang M."/>
            <person name="Liu G.H."/>
            <person name="Pecoraro L."/>
            <person name="Huang H.X."/>
            <person name="Xiao X.J."/>
            <person name="Lin M."/>
            <person name="Wu X.Y."/>
            <person name="Wu W.L."/>
            <person name="Chen Y.Y."/>
            <person name="Chang S.B."/>
            <person name="Sakamoto S."/>
            <person name="Ohme-Takagi M."/>
            <person name="Yagi M."/>
            <person name="Zeng S.J."/>
            <person name="Shen C.Y."/>
            <person name="Yeh C.M."/>
            <person name="Luo Y.B."/>
            <person name="Tsai W.C."/>
            <person name="Van de Peer Y."/>
            <person name="Liu Z.J."/>
        </authorList>
    </citation>
    <scope>NUCLEOTIDE SEQUENCE [LARGE SCALE GENOMIC DNA]</scope>
    <source>
        <strain evidence="4">cv. Shenzhen</strain>
        <tissue evidence="3">Stem</tissue>
    </source>
</reference>
<sequence length="328" mass="36733">MMTAAALVSPQFVCYGCGGGTRSCSLPLISFIPRRKRGCVAGVTAGCASEGFDSNLESAISAAYLRFQESLLPDPIFIDPYAKCLLSQDKVQDSIPIPSTLYFKLATKFIDDKILSEMSSSQELRQIVLLTDGMDTRPFRLNWPRSTVIYDISLDRVFKEASQRLHGIGAKISNSCLLIHVPLSSDLHMALCRKGFNGSKPSLWALQGLSFKTLAGFIDMLDMIGSLTMKGCLFVGELPVWLLNSGYENMLDAKKLLEKLFLKHGFQVNVVDYDEMARNLHRDLPKGYPVCMVFVAKQLRFSDAQMDLWRTHFQRIEEEGNEEGFEEL</sequence>
<keyword evidence="2" id="KW-0808">Transferase</keyword>
<dbReference type="AlphaFoldDB" id="A0A2I0AB00"/>
<keyword evidence="1" id="KW-0489">Methyltransferase</keyword>
<dbReference type="SUPFAM" id="SSF53335">
    <property type="entry name" value="S-adenosyl-L-methionine-dependent methyltransferases"/>
    <property type="match status" value="1"/>
</dbReference>
<dbReference type="GO" id="GO:0008168">
    <property type="term" value="F:methyltransferase activity"/>
    <property type="evidence" value="ECO:0007669"/>
    <property type="project" value="UniProtKB-KW"/>
</dbReference>